<evidence type="ECO:0000256" key="1">
    <source>
        <dbReference type="SAM" id="MobiDB-lite"/>
    </source>
</evidence>
<dbReference type="RefSeq" id="WP_220588254.1">
    <property type="nucleotide sequence ID" value="NZ_RKLQ01000002.1"/>
</dbReference>
<sequence>MEIRDAVEADAGRLADLADSPPDVMRNLVHDRTVRVATEGEEDVVGFVSYDAKQGTVHVTQLAGSTEVCEQLLNEPIAFAEREHMAVELLVTADQSEVKAAVEASGFTDSGSGPKFAGESTVRYRLEPEAAEQ</sequence>
<dbReference type="AlphaFoldDB" id="A0A8J8CB82"/>
<dbReference type="Proteomes" id="UP000783863">
    <property type="component" value="Unassembled WGS sequence"/>
</dbReference>
<organism evidence="2 3">
    <name type="scientific">Haloarcula salinisoli</name>
    <dbReference type="NCBI Taxonomy" id="2487746"/>
    <lineage>
        <taxon>Archaea</taxon>
        <taxon>Methanobacteriati</taxon>
        <taxon>Methanobacteriota</taxon>
        <taxon>Stenosarchaea group</taxon>
        <taxon>Halobacteria</taxon>
        <taxon>Halobacteriales</taxon>
        <taxon>Haloarculaceae</taxon>
        <taxon>Haloarcula</taxon>
    </lineage>
</organism>
<accession>A0A8J8CB82</accession>
<name>A0A8J8CB82_9EURY</name>
<evidence type="ECO:0008006" key="4">
    <source>
        <dbReference type="Google" id="ProtNLM"/>
    </source>
</evidence>
<gene>
    <name evidence="2" type="ORF">EGD98_10105</name>
</gene>
<protein>
    <recommendedName>
        <fullName evidence="4">N-acetyltransferase domain-containing protein</fullName>
    </recommendedName>
</protein>
<dbReference type="InterPro" id="IPR016181">
    <property type="entry name" value="Acyl_CoA_acyltransferase"/>
</dbReference>
<dbReference type="Gene3D" id="3.40.630.30">
    <property type="match status" value="1"/>
</dbReference>
<proteinExistence type="predicted"/>
<reference evidence="2" key="1">
    <citation type="submission" date="2021-06" db="EMBL/GenBank/DDBJ databases">
        <title>Halomicroarcula sp. F24A a new haloarchaeum isolated from saline soil.</title>
        <authorList>
            <person name="Duran-Viseras A."/>
            <person name="Sanchez-Porro C."/>
            <person name="Ventosa A."/>
        </authorList>
    </citation>
    <scope>NUCLEOTIDE SEQUENCE</scope>
    <source>
        <strain evidence="2">F24A</strain>
    </source>
</reference>
<feature type="region of interest" description="Disordered" evidence="1">
    <location>
        <begin position="104"/>
        <end position="133"/>
    </location>
</feature>
<evidence type="ECO:0000313" key="2">
    <source>
        <dbReference type="EMBL" id="MBX0304018.1"/>
    </source>
</evidence>
<comment type="caution">
    <text evidence="2">The sequence shown here is derived from an EMBL/GenBank/DDBJ whole genome shotgun (WGS) entry which is preliminary data.</text>
</comment>
<feature type="compositionally biased region" description="Basic and acidic residues" evidence="1">
    <location>
        <begin position="122"/>
        <end position="133"/>
    </location>
</feature>
<dbReference type="EMBL" id="RKLQ01000002">
    <property type="protein sequence ID" value="MBX0304018.1"/>
    <property type="molecule type" value="Genomic_DNA"/>
</dbReference>
<keyword evidence="3" id="KW-1185">Reference proteome</keyword>
<dbReference type="SUPFAM" id="SSF55729">
    <property type="entry name" value="Acyl-CoA N-acyltransferases (Nat)"/>
    <property type="match status" value="1"/>
</dbReference>
<evidence type="ECO:0000313" key="3">
    <source>
        <dbReference type="Proteomes" id="UP000783863"/>
    </source>
</evidence>